<proteinExistence type="predicted"/>
<dbReference type="EMBL" id="BLJN01000005">
    <property type="protein sequence ID" value="GFE83157.1"/>
    <property type="molecule type" value="Genomic_DNA"/>
</dbReference>
<sequence length="165" mass="18625">MADVLKVTDVGVDVVTGLLERYGMECIALGPEETIPGSYWGDSEAGLVGSKIYWRADTPLHSLLHEAGHFICMDDERREQLHKDAGGDYDEENGVCYLQIVLAGELPGVGRERMFHDMDAWGYTFRLGSARAWFEQDAEDARAWLIGRGVIDDYARPTWRRRTTL</sequence>
<evidence type="ECO:0000313" key="2">
    <source>
        <dbReference type="Proteomes" id="UP000445000"/>
    </source>
</evidence>
<evidence type="ECO:0000313" key="1">
    <source>
        <dbReference type="EMBL" id="GFE83157.1"/>
    </source>
</evidence>
<gene>
    <name evidence="1" type="ORF">GCM10011487_51570</name>
</gene>
<dbReference type="Proteomes" id="UP000445000">
    <property type="component" value="Unassembled WGS sequence"/>
</dbReference>
<dbReference type="RefSeq" id="WP_161814758.1">
    <property type="nucleotide sequence ID" value="NZ_BLJN01000005.1"/>
</dbReference>
<organism evidence="1 2">
    <name type="scientific">Steroidobacter agaridevorans</name>
    <dbReference type="NCBI Taxonomy" id="2695856"/>
    <lineage>
        <taxon>Bacteria</taxon>
        <taxon>Pseudomonadati</taxon>
        <taxon>Pseudomonadota</taxon>
        <taxon>Gammaproteobacteria</taxon>
        <taxon>Steroidobacterales</taxon>
        <taxon>Steroidobacteraceae</taxon>
        <taxon>Steroidobacter</taxon>
    </lineage>
</organism>
<keyword evidence="2" id="KW-1185">Reference proteome</keyword>
<accession>A0A829YIN4</accession>
<reference evidence="2" key="1">
    <citation type="submission" date="2020-01" db="EMBL/GenBank/DDBJ databases">
        <title>'Steroidobacter agaridevorans' sp. nov., agar-degrading bacteria isolated from rhizosphere soils.</title>
        <authorList>
            <person name="Ikenaga M."/>
            <person name="Kataoka M."/>
            <person name="Murouchi A."/>
            <person name="Katsuragi S."/>
            <person name="Sakai M."/>
        </authorList>
    </citation>
    <scope>NUCLEOTIDE SEQUENCE [LARGE SCALE GENOMIC DNA]</scope>
    <source>
        <strain evidence="2">YU21-B</strain>
    </source>
</reference>
<comment type="caution">
    <text evidence="1">The sequence shown here is derived from an EMBL/GenBank/DDBJ whole genome shotgun (WGS) entry which is preliminary data.</text>
</comment>
<protein>
    <submittedName>
        <fullName evidence="1">Uncharacterized protein</fullName>
    </submittedName>
</protein>
<name>A0A829YIN4_9GAMM</name>
<dbReference type="AlphaFoldDB" id="A0A829YIN4"/>